<evidence type="ECO:0000313" key="2">
    <source>
        <dbReference type="EMBL" id="SFU79131.1"/>
    </source>
</evidence>
<dbReference type="STRING" id="388950.GCA_001611675_02656"/>
<evidence type="ECO:0000256" key="1">
    <source>
        <dbReference type="SAM" id="Phobius"/>
    </source>
</evidence>
<name>A0A1I7J227_9BACT</name>
<reference evidence="3" key="1">
    <citation type="submission" date="2016-10" db="EMBL/GenBank/DDBJ databases">
        <authorList>
            <person name="Varghese N."/>
        </authorList>
    </citation>
    <scope>NUCLEOTIDE SEQUENCE [LARGE SCALE GENOMIC DNA]</scope>
    <source>
        <strain evidence="3">DSM 18820</strain>
    </source>
</reference>
<protein>
    <recommendedName>
        <fullName evidence="4">PepSY-associated TM region</fullName>
    </recommendedName>
</protein>
<keyword evidence="1" id="KW-0812">Transmembrane</keyword>
<dbReference type="AlphaFoldDB" id="A0A1I7J227"/>
<dbReference type="EMBL" id="FPCA01000003">
    <property type="protein sequence ID" value="SFU79131.1"/>
    <property type="molecule type" value="Genomic_DNA"/>
</dbReference>
<keyword evidence="1" id="KW-0472">Membrane</keyword>
<evidence type="ECO:0008006" key="4">
    <source>
        <dbReference type="Google" id="ProtNLM"/>
    </source>
</evidence>
<feature type="transmembrane region" description="Helical" evidence="1">
    <location>
        <begin position="12"/>
        <end position="32"/>
    </location>
</feature>
<organism evidence="2 3">
    <name type="scientific">Pontibacter akesuensis</name>
    <dbReference type="NCBI Taxonomy" id="388950"/>
    <lineage>
        <taxon>Bacteria</taxon>
        <taxon>Pseudomonadati</taxon>
        <taxon>Bacteroidota</taxon>
        <taxon>Cytophagia</taxon>
        <taxon>Cytophagales</taxon>
        <taxon>Hymenobacteraceae</taxon>
        <taxon>Pontibacter</taxon>
    </lineage>
</organism>
<dbReference type="Pfam" id="PF03929">
    <property type="entry name" value="PepSY_TM"/>
    <property type="match status" value="1"/>
</dbReference>
<dbReference type="InterPro" id="IPR005625">
    <property type="entry name" value="PepSY-ass_TM"/>
</dbReference>
<gene>
    <name evidence="2" type="ORF">SAMN04487941_2411</name>
</gene>
<feature type="transmembrane region" description="Helical" evidence="1">
    <location>
        <begin position="142"/>
        <end position="160"/>
    </location>
</feature>
<dbReference type="Proteomes" id="UP000182491">
    <property type="component" value="Unassembled WGS sequence"/>
</dbReference>
<sequence>MLRNYRVYHRYLGLCLGLFLLISSITGLLLGWKKNVDLLQPPTQDGLTTDLTQWIPLADMASVATAALDSAQGMPDVPIDRLEARPDKGIVKVLFAEGYWEVQLDGGTGKVLSVAQRHSDWIEHLHDGSIISDGFKLVSMNVLGLGLLVLTLTGVSLWFFPKQIRKLKK</sequence>
<proteinExistence type="predicted"/>
<accession>A0A1I7J227</accession>
<evidence type="ECO:0000313" key="3">
    <source>
        <dbReference type="Proteomes" id="UP000182491"/>
    </source>
</evidence>
<dbReference type="OrthoDB" id="271465at2"/>
<keyword evidence="3" id="KW-1185">Reference proteome</keyword>
<dbReference type="PANTHER" id="PTHR34219">
    <property type="entry name" value="IRON-REGULATED INNER MEMBRANE PROTEIN-RELATED"/>
    <property type="match status" value="1"/>
</dbReference>
<keyword evidence="1" id="KW-1133">Transmembrane helix</keyword>